<sequence length="499" mass="50200">MADLPVEKLAGQVIVAGYEGTGAAGASQFVADGFGGVIAFAANVPQEVTQLAAVNVAVQEAQARSGRDWPAVIGVDQEGGPVQRLGEPVTQFPAGMAHGAAADADLSREVARHSGEQLRALGFTMVFAPDADVTVGPQDPTIGVRSPGSDPERVAEVALALAEGYRDAGIVPVAKHFPGHGGLTTDSHVGLPATDATADELAAHDLVPFSALAQQDVPVMVGHIEVTALDDLPATLSTRTTGLLRDTAGPDVLVVTDALNMGALDAAEESTGQDRSVAALAAGSDLLLMPPDPRAARAAIVQAVADGTLDEERLRDAASHVVAASLQTGAEPARGLPAAGEGQPLAERLAAASLTSLGETCDPAVLSSGDTVRVVGGTDEHRAALGRALRTVGLRVSGQGETTVRLVEGGDYAAGQVEDGQMPQDTASGPREGGDSADVAVALDVPYGLEGVEAPIELAAFGDTPAHLAAVAQSLVGEVEPLGTLPVPVGDRQAGATCG</sequence>
<gene>
    <name evidence="7" type="ordered locus">Ksed_07520</name>
</gene>
<dbReference type="CAZy" id="GH3">
    <property type="family name" value="Glycoside Hydrolase Family 3"/>
</dbReference>
<dbReference type="Gene3D" id="3.20.20.300">
    <property type="entry name" value="Glycoside hydrolase, family 3, N-terminal domain"/>
    <property type="match status" value="1"/>
</dbReference>
<evidence type="ECO:0000256" key="3">
    <source>
        <dbReference type="ARBA" id="ARBA00012663"/>
    </source>
</evidence>
<evidence type="ECO:0000259" key="6">
    <source>
        <dbReference type="Pfam" id="PF00933"/>
    </source>
</evidence>
<dbReference type="STRING" id="478801.Ksed_07520"/>
<comment type="catalytic activity">
    <reaction evidence="1">
        <text>Hydrolysis of terminal non-reducing N-acetyl-D-hexosamine residues in N-acetyl-beta-D-hexosaminides.</text>
        <dbReference type="EC" id="3.2.1.52"/>
    </reaction>
</comment>
<dbReference type="GO" id="GO:0009254">
    <property type="term" value="P:peptidoglycan turnover"/>
    <property type="evidence" value="ECO:0007669"/>
    <property type="project" value="TreeGrafter"/>
</dbReference>
<name>C7NEY4_KYTSD</name>
<dbReference type="PANTHER" id="PTHR30480">
    <property type="entry name" value="BETA-HEXOSAMINIDASE-RELATED"/>
    <property type="match status" value="1"/>
</dbReference>
<accession>C7NEY4</accession>
<protein>
    <recommendedName>
        <fullName evidence="3">beta-N-acetylhexosaminidase</fullName>
        <ecNumber evidence="3">3.2.1.52</ecNumber>
    </recommendedName>
</protein>
<dbReference type="HOGENOM" id="CLU_008392_5_3_11"/>
<dbReference type="RefSeq" id="WP_012802223.1">
    <property type="nucleotide sequence ID" value="NC_013169.1"/>
</dbReference>
<evidence type="ECO:0000313" key="7">
    <source>
        <dbReference type="EMBL" id="ACV05808.1"/>
    </source>
</evidence>
<dbReference type="Proteomes" id="UP000006666">
    <property type="component" value="Chromosome"/>
</dbReference>
<keyword evidence="8" id="KW-1185">Reference proteome</keyword>
<dbReference type="InterPro" id="IPR050226">
    <property type="entry name" value="NagZ_Beta-hexosaminidase"/>
</dbReference>
<dbReference type="GO" id="GO:0004563">
    <property type="term" value="F:beta-N-acetylhexosaminidase activity"/>
    <property type="evidence" value="ECO:0007669"/>
    <property type="project" value="UniProtKB-EC"/>
</dbReference>
<evidence type="ECO:0000256" key="4">
    <source>
        <dbReference type="ARBA" id="ARBA00022801"/>
    </source>
</evidence>
<dbReference type="EC" id="3.2.1.52" evidence="3"/>
<feature type="domain" description="Glycoside hydrolase family 3 N-terminal" evidence="6">
    <location>
        <begin position="32"/>
        <end position="322"/>
    </location>
</feature>
<evidence type="ECO:0000313" key="8">
    <source>
        <dbReference type="Proteomes" id="UP000006666"/>
    </source>
</evidence>
<proteinExistence type="inferred from homology"/>
<dbReference type="InterPro" id="IPR017853">
    <property type="entry name" value="GH"/>
</dbReference>
<dbReference type="GO" id="GO:0005975">
    <property type="term" value="P:carbohydrate metabolic process"/>
    <property type="evidence" value="ECO:0007669"/>
    <property type="project" value="InterPro"/>
</dbReference>
<organism evidence="7 8">
    <name type="scientific">Kytococcus sedentarius (strain ATCC 14392 / DSM 20547 / JCM 11482 / CCUG 33030 / NBRC 15357 / NCTC 11040 / CCM 314 / 541)</name>
    <name type="common">Micrococcus sedentarius</name>
    <dbReference type="NCBI Taxonomy" id="478801"/>
    <lineage>
        <taxon>Bacteria</taxon>
        <taxon>Bacillati</taxon>
        <taxon>Actinomycetota</taxon>
        <taxon>Actinomycetes</taxon>
        <taxon>Micrococcales</taxon>
        <taxon>Kytococcaceae</taxon>
        <taxon>Kytococcus</taxon>
    </lineage>
</organism>
<dbReference type="PANTHER" id="PTHR30480:SF13">
    <property type="entry name" value="BETA-HEXOSAMINIDASE"/>
    <property type="match status" value="1"/>
</dbReference>
<dbReference type="SUPFAM" id="SSF51445">
    <property type="entry name" value="(Trans)glycosidases"/>
    <property type="match status" value="1"/>
</dbReference>
<keyword evidence="5" id="KW-0326">Glycosidase</keyword>
<keyword evidence="4" id="KW-0378">Hydrolase</keyword>
<dbReference type="EMBL" id="CP001686">
    <property type="protein sequence ID" value="ACV05808.1"/>
    <property type="molecule type" value="Genomic_DNA"/>
</dbReference>
<dbReference type="InterPro" id="IPR001764">
    <property type="entry name" value="Glyco_hydro_3_N"/>
</dbReference>
<dbReference type="InterPro" id="IPR036962">
    <property type="entry name" value="Glyco_hydro_3_N_sf"/>
</dbReference>
<evidence type="ECO:0000256" key="1">
    <source>
        <dbReference type="ARBA" id="ARBA00001231"/>
    </source>
</evidence>
<dbReference type="Pfam" id="PF00933">
    <property type="entry name" value="Glyco_hydro_3"/>
    <property type="match status" value="1"/>
</dbReference>
<comment type="similarity">
    <text evidence="2">Belongs to the glycosyl hydrolase 3 family.</text>
</comment>
<dbReference type="eggNOG" id="COG1472">
    <property type="taxonomic scope" value="Bacteria"/>
</dbReference>
<evidence type="ECO:0000256" key="2">
    <source>
        <dbReference type="ARBA" id="ARBA00005336"/>
    </source>
</evidence>
<dbReference type="AlphaFoldDB" id="C7NEY4"/>
<evidence type="ECO:0000256" key="5">
    <source>
        <dbReference type="ARBA" id="ARBA00023295"/>
    </source>
</evidence>
<dbReference type="KEGG" id="kse:Ksed_07520"/>
<reference evidence="7 8" key="1">
    <citation type="journal article" date="2009" name="Stand. Genomic Sci.">
        <title>Complete genome sequence of Kytococcus sedentarius type strain (541).</title>
        <authorList>
            <person name="Sims D."/>
            <person name="Brettin T."/>
            <person name="Detter J.C."/>
            <person name="Han C."/>
            <person name="Lapidus A."/>
            <person name="Copeland A."/>
            <person name="Glavina Del Rio T."/>
            <person name="Nolan M."/>
            <person name="Chen F."/>
            <person name="Lucas S."/>
            <person name="Tice H."/>
            <person name="Cheng J.F."/>
            <person name="Bruce D."/>
            <person name="Goodwin L."/>
            <person name="Pitluck S."/>
            <person name="Ovchinnikova G."/>
            <person name="Pati A."/>
            <person name="Ivanova N."/>
            <person name="Mavrommatis K."/>
            <person name="Chen A."/>
            <person name="Palaniappan K."/>
            <person name="D'haeseleer P."/>
            <person name="Chain P."/>
            <person name="Bristow J."/>
            <person name="Eisen J.A."/>
            <person name="Markowitz V."/>
            <person name="Hugenholtz P."/>
            <person name="Schneider S."/>
            <person name="Goker M."/>
            <person name="Pukall R."/>
            <person name="Kyrpides N.C."/>
            <person name="Klenk H.P."/>
        </authorList>
    </citation>
    <scope>NUCLEOTIDE SEQUENCE [LARGE SCALE GENOMIC DNA]</scope>
    <source>
        <strain evidence="8">ATCC 14392 / DSM 20547 / JCM 11482 / CCUG 33030 / NBRC 15357 / NCTC 11040 / CCM 314 / 541</strain>
    </source>
</reference>